<dbReference type="SUPFAM" id="SSF56281">
    <property type="entry name" value="Metallo-hydrolase/oxidoreductase"/>
    <property type="match status" value="1"/>
</dbReference>
<protein>
    <submittedName>
        <fullName evidence="3">MBL fold metallo-hydrolase</fullName>
    </submittedName>
</protein>
<dbReference type="SMART" id="SM00849">
    <property type="entry name" value="Lactamase_B"/>
    <property type="match status" value="1"/>
</dbReference>
<keyword evidence="1" id="KW-0479">Metal-binding</keyword>
<dbReference type="GO" id="GO:0016787">
    <property type="term" value="F:hydrolase activity"/>
    <property type="evidence" value="ECO:0007669"/>
    <property type="project" value="UniProtKB-KW"/>
</dbReference>
<dbReference type="AlphaFoldDB" id="A0A2N4UA18"/>
<comment type="caution">
    <text evidence="3">The sequence shown here is derived from an EMBL/GenBank/DDBJ whole genome shotgun (WGS) entry which is preliminary data.</text>
</comment>
<dbReference type="CDD" id="cd07724">
    <property type="entry name" value="POD-like_MBL-fold"/>
    <property type="match status" value="1"/>
</dbReference>
<dbReference type="InterPro" id="IPR036866">
    <property type="entry name" value="RibonucZ/Hydroxyglut_hydro"/>
</dbReference>
<accession>A0A2N4UA18</accession>
<feature type="domain" description="Metallo-beta-lactamase" evidence="2">
    <location>
        <begin position="15"/>
        <end position="206"/>
    </location>
</feature>
<evidence type="ECO:0000259" key="2">
    <source>
        <dbReference type="SMART" id="SM00849"/>
    </source>
</evidence>
<sequence>MLNAQVETFFHKQTATFSYVVHQAGNDSCAIIDSVLDYDPKSGRTSTSCADQIIAYISRNRLRVQWVLETHAHADHLSAAAYLKAQLGGRTAIGAQIVQVQSVFKDIFNLGPEFTTDASQFDQVFEDGHTFSIGDLAVKALHVPGHTPADMAYCIDGVGVFIGDTLFMPDVGTARCDFPGGDPHALYDSIQRILSLGDDTLLYLCHDYPPESRARQCCVSVKEQRDGNIHVRDGISADDFVAMRTARDKTLDMPALIIPSIQINIRAGRYPEPDSNGTHYLKTPLNVL</sequence>
<evidence type="ECO:0000256" key="1">
    <source>
        <dbReference type="ARBA" id="ARBA00022723"/>
    </source>
</evidence>
<dbReference type="GO" id="GO:0050313">
    <property type="term" value="F:sulfur dioxygenase activity"/>
    <property type="evidence" value="ECO:0007669"/>
    <property type="project" value="InterPro"/>
</dbReference>
<evidence type="ECO:0000313" key="4">
    <source>
        <dbReference type="Proteomes" id="UP000234190"/>
    </source>
</evidence>
<keyword evidence="4" id="KW-1185">Reference proteome</keyword>
<dbReference type="PANTHER" id="PTHR43084">
    <property type="entry name" value="PERSULFIDE DIOXYGENASE ETHE1"/>
    <property type="match status" value="1"/>
</dbReference>
<reference evidence="3 4" key="1">
    <citation type="submission" date="2017-10" db="EMBL/GenBank/DDBJ databases">
        <title>Two draft genome sequences of Pusillimonas sp. strains isolated from a nitrate- and radionuclide-contaminated groundwater in Russia.</title>
        <authorList>
            <person name="Grouzdev D.S."/>
            <person name="Tourova T.P."/>
            <person name="Goeva M.A."/>
            <person name="Babich T.L."/>
            <person name="Sokolova D.S."/>
            <person name="Abdullin R."/>
            <person name="Poltaraus A.B."/>
            <person name="Toshchakov S.V."/>
            <person name="Nazina T.N."/>
        </authorList>
    </citation>
    <scope>NUCLEOTIDE SEQUENCE [LARGE SCALE GENOMIC DNA]</scope>
    <source>
        <strain evidence="3 4">JR1/69-3-13</strain>
    </source>
</reference>
<dbReference type="Proteomes" id="UP000234190">
    <property type="component" value="Unassembled WGS sequence"/>
</dbReference>
<keyword evidence="3" id="KW-0378">Hydrolase</keyword>
<dbReference type="OrthoDB" id="9784009at2"/>
<dbReference type="InterPro" id="IPR001279">
    <property type="entry name" value="Metallo-B-lactamas"/>
</dbReference>
<gene>
    <name evidence="3" type="ORF">CR159_02295</name>
</gene>
<dbReference type="GO" id="GO:0046872">
    <property type="term" value="F:metal ion binding"/>
    <property type="evidence" value="ECO:0007669"/>
    <property type="project" value="UniProtKB-KW"/>
</dbReference>
<dbReference type="InterPro" id="IPR044528">
    <property type="entry name" value="POD-like_MBL-fold"/>
</dbReference>
<dbReference type="GO" id="GO:0006749">
    <property type="term" value="P:glutathione metabolic process"/>
    <property type="evidence" value="ECO:0007669"/>
    <property type="project" value="InterPro"/>
</dbReference>
<dbReference type="PANTHER" id="PTHR43084:SF1">
    <property type="entry name" value="PERSULFIDE DIOXYGENASE ETHE1, MITOCHONDRIAL"/>
    <property type="match status" value="1"/>
</dbReference>
<dbReference type="Gene3D" id="3.60.15.10">
    <property type="entry name" value="Ribonuclease Z/Hydroxyacylglutathione hydrolase-like"/>
    <property type="match status" value="1"/>
</dbReference>
<organism evidence="3 4">
    <name type="scientific">Pollutimonas subterranea</name>
    <dbReference type="NCBI Taxonomy" id="2045210"/>
    <lineage>
        <taxon>Bacteria</taxon>
        <taxon>Pseudomonadati</taxon>
        <taxon>Pseudomonadota</taxon>
        <taxon>Betaproteobacteria</taxon>
        <taxon>Burkholderiales</taxon>
        <taxon>Alcaligenaceae</taxon>
        <taxon>Pollutimonas</taxon>
    </lineage>
</organism>
<dbReference type="Pfam" id="PF00753">
    <property type="entry name" value="Lactamase_B"/>
    <property type="match status" value="1"/>
</dbReference>
<evidence type="ECO:0000313" key="3">
    <source>
        <dbReference type="EMBL" id="PLC51865.1"/>
    </source>
</evidence>
<dbReference type="InterPro" id="IPR051682">
    <property type="entry name" value="Mito_Persulfide_Diox"/>
</dbReference>
<name>A0A2N4UA18_9BURK</name>
<proteinExistence type="predicted"/>
<dbReference type="EMBL" id="PDNW01000001">
    <property type="protein sequence ID" value="PLC51865.1"/>
    <property type="molecule type" value="Genomic_DNA"/>
</dbReference>
<dbReference type="GO" id="GO:0070813">
    <property type="term" value="P:hydrogen sulfide metabolic process"/>
    <property type="evidence" value="ECO:0007669"/>
    <property type="project" value="TreeGrafter"/>
</dbReference>